<reference evidence="6 7" key="1">
    <citation type="submission" date="2020-09" db="EMBL/GenBank/DDBJ databases">
        <title>Draft genome of Gelidibacter salicanalis PAMC21136.</title>
        <authorList>
            <person name="Park H."/>
        </authorList>
    </citation>
    <scope>NUCLEOTIDE SEQUENCE [LARGE SCALE GENOMIC DNA]</scope>
    <source>
        <strain evidence="6 7">PAMC21136</strain>
    </source>
</reference>
<keyword evidence="4" id="KW-0449">Lipoprotein</keyword>
<dbReference type="Gene3D" id="2.40.128.200">
    <property type="match status" value="1"/>
</dbReference>
<keyword evidence="3" id="KW-0564">Palmitate</keyword>
<evidence type="ECO:0000313" key="6">
    <source>
        <dbReference type="EMBL" id="MBJ7883135.1"/>
    </source>
</evidence>
<gene>
    <name evidence="6" type="ORF">JEM65_21160</name>
</gene>
<proteinExistence type="predicted"/>
<organism evidence="6 7">
    <name type="scientific">Gelidibacter salicanalis</name>
    <dbReference type="NCBI Taxonomy" id="291193"/>
    <lineage>
        <taxon>Bacteria</taxon>
        <taxon>Pseudomonadati</taxon>
        <taxon>Bacteroidota</taxon>
        <taxon>Flavobacteriia</taxon>
        <taxon>Flavobacteriales</taxon>
        <taxon>Flavobacteriaceae</taxon>
        <taxon>Gelidibacter</taxon>
    </lineage>
</organism>
<evidence type="ECO:0000256" key="3">
    <source>
        <dbReference type="ARBA" id="ARBA00023139"/>
    </source>
</evidence>
<feature type="domain" description="C-type lysozyme inhibitor" evidence="5">
    <location>
        <begin position="5"/>
        <end position="44"/>
    </location>
</feature>
<evidence type="ECO:0000256" key="2">
    <source>
        <dbReference type="ARBA" id="ARBA00023136"/>
    </source>
</evidence>
<protein>
    <submittedName>
        <fullName evidence="6">Lysozyme inhibitor</fullName>
    </submittedName>
</protein>
<feature type="non-terminal residue" evidence="6">
    <location>
        <position position="1"/>
    </location>
</feature>
<dbReference type="Pfam" id="PF09864">
    <property type="entry name" value="MliC"/>
    <property type="match status" value="1"/>
</dbReference>
<sequence>KAYLNGGEQINLVEEKAASGIWYKNDHYQLQGKGDSYELTKDGKIVFKN</sequence>
<dbReference type="InterPro" id="IPR036328">
    <property type="entry name" value="MliC_sf"/>
</dbReference>
<accession>A0A934L0C6</accession>
<name>A0A934L0C6_9FLAO</name>
<keyword evidence="7" id="KW-1185">Reference proteome</keyword>
<dbReference type="Proteomes" id="UP000662373">
    <property type="component" value="Unassembled WGS sequence"/>
</dbReference>
<comment type="caution">
    <text evidence="6">The sequence shown here is derived from an EMBL/GenBank/DDBJ whole genome shotgun (WGS) entry which is preliminary data.</text>
</comment>
<evidence type="ECO:0000313" key="7">
    <source>
        <dbReference type="Proteomes" id="UP000662373"/>
    </source>
</evidence>
<evidence type="ECO:0000256" key="1">
    <source>
        <dbReference type="ARBA" id="ARBA00022729"/>
    </source>
</evidence>
<dbReference type="InterPro" id="IPR018660">
    <property type="entry name" value="MliC"/>
</dbReference>
<keyword evidence="1" id="KW-0732">Signal</keyword>
<keyword evidence="2" id="KW-0472">Membrane</keyword>
<dbReference type="AlphaFoldDB" id="A0A934L0C6"/>
<evidence type="ECO:0000256" key="4">
    <source>
        <dbReference type="ARBA" id="ARBA00023288"/>
    </source>
</evidence>
<dbReference type="EMBL" id="JAEHJZ010000133">
    <property type="protein sequence ID" value="MBJ7883135.1"/>
    <property type="molecule type" value="Genomic_DNA"/>
</dbReference>
<dbReference type="SUPFAM" id="SSF141488">
    <property type="entry name" value="YdhA-like"/>
    <property type="match status" value="1"/>
</dbReference>
<evidence type="ECO:0000259" key="5">
    <source>
        <dbReference type="Pfam" id="PF09864"/>
    </source>
</evidence>